<gene>
    <name evidence="2" type="primary">20197166</name>
    <name evidence="1" type="ORF">HELRODRAFT_152402</name>
</gene>
<reference evidence="2" key="3">
    <citation type="submission" date="2015-06" db="UniProtKB">
        <authorList>
            <consortium name="EnsemblMetazoa"/>
        </authorList>
    </citation>
    <scope>IDENTIFICATION</scope>
</reference>
<sequence length="104" mass="12132">TRTHTRAHTRTLMYAFYTAQTHKNVSTHNTRIKSSHAHLRGNTHTKLVTQKKKYTHTHQLQTVNKYCKILKNLNHKTYTIVNMGKNGMTPTSTHSNVHIHTHKH</sequence>
<proteinExistence type="predicted"/>
<protein>
    <submittedName>
        <fullName evidence="1 2">Uncharacterized protein</fullName>
    </submittedName>
</protein>
<reference evidence="1 3" key="2">
    <citation type="journal article" date="2013" name="Nature">
        <title>Insights into bilaterian evolution from three spiralian genomes.</title>
        <authorList>
            <person name="Simakov O."/>
            <person name="Marletaz F."/>
            <person name="Cho S.J."/>
            <person name="Edsinger-Gonzales E."/>
            <person name="Havlak P."/>
            <person name="Hellsten U."/>
            <person name="Kuo D.H."/>
            <person name="Larsson T."/>
            <person name="Lv J."/>
            <person name="Arendt D."/>
            <person name="Savage R."/>
            <person name="Osoegawa K."/>
            <person name="de Jong P."/>
            <person name="Grimwood J."/>
            <person name="Chapman J.A."/>
            <person name="Shapiro H."/>
            <person name="Aerts A."/>
            <person name="Otillar R.P."/>
            <person name="Terry A.Y."/>
            <person name="Boore J.L."/>
            <person name="Grigoriev I.V."/>
            <person name="Lindberg D.R."/>
            <person name="Seaver E.C."/>
            <person name="Weisblat D.A."/>
            <person name="Putnam N.H."/>
            <person name="Rokhsar D.S."/>
        </authorList>
    </citation>
    <scope>NUCLEOTIDE SEQUENCE</scope>
</reference>
<organism evidence="2 3">
    <name type="scientific">Helobdella robusta</name>
    <name type="common">Californian leech</name>
    <dbReference type="NCBI Taxonomy" id="6412"/>
    <lineage>
        <taxon>Eukaryota</taxon>
        <taxon>Metazoa</taxon>
        <taxon>Spiralia</taxon>
        <taxon>Lophotrochozoa</taxon>
        <taxon>Annelida</taxon>
        <taxon>Clitellata</taxon>
        <taxon>Hirudinea</taxon>
        <taxon>Rhynchobdellida</taxon>
        <taxon>Glossiphoniidae</taxon>
        <taxon>Helobdella</taxon>
    </lineage>
</organism>
<dbReference type="RefSeq" id="XP_009018561.1">
    <property type="nucleotide sequence ID" value="XM_009020313.1"/>
</dbReference>
<dbReference type="EnsemblMetazoa" id="HelroT152402">
    <property type="protein sequence ID" value="HelroP152402"/>
    <property type="gene ID" value="HelroG152402"/>
</dbReference>
<dbReference type="EMBL" id="KB096633">
    <property type="protein sequence ID" value="ESO03413.1"/>
    <property type="molecule type" value="Genomic_DNA"/>
</dbReference>
<dbReference type="AlphaFoldDB" id="T1EKR6"/>
<evidence type="ECO:0000313" key="3">
    <source>
        <dbReference type="Proteomes" id="UP000015101"/>
    </source>
</evidence>
<accession>T1EKR6</accession>
<reference evidence="3" key="1">
    <citation type="submission" date="2012-12" db="EMBL/GenBank/DDBJ databases">
        <authorList>
            <person name="Hellsten U."/>
            <person name="Grimwood J."/>
            <person name="Chapman J.A."/>
            <person name="Shapiro H."/>
            <person name="Aerts A."/>
            <person name="Otillar R.P."/>
            <person name="Terry A.Y."/>
            <person name="Boore J.L."/>
            <person name="Simakov O."/>
            <person name="Marletaz F."/>
            <person name="Cho S.-J."/>
            <person name="Edsinger-Gonzales E."/>
            <person name="Havlak P."/>
            <person name="Kuo D.-H."/>
            <person name="Larsson T."/>
            <person name="Lv J."/>
            <person name="Arendt D."/>
            <person name="Savage R."/>
            <person name="Osoegawa K."/>
            <person name="de Jong P."/>
            <person name="Lindberg D.R."/>
            <person name="Seaver E.C."/>
            <person name="Weisblat D.A."/>
            <person name="Putnam N.H."/>
            <person name="Grigoriev I.V."/>
            <person name="Rokhsar D.S."/>
        </authorList>
    </citation>
    <scope>NUCLEOTIDE SEQUENCE</scope>
</reference>
<dbReference type="KEGG" id="hro:HELRODRAFT_152402"/>
<dbReference type="GeneID" id="20197166"/>
<dbReference type="InParanoid" id="T1EKR6"/>
<dbReference type="HOGENOM" id="CLU_2256732_0_0_1"/>
<dbReference type="CTD" id="20197166"/>
<keyword evidence="3" id="KW-1185">Reference proteome</keyword>
<dbReference type="Proteomes" id="UP000015101">
    <property type="component" value="Unassembled WGS sequence"/>
</dbReference>
<evidence type="ECO:0000313" key="1">
    <source>
        <dbReference type="EMBL" id="ESO03413.1"/>
    </source>
</evidence>
<dbReference type="EMBL" id="AMQM01004684">
    <property type="status" value="NOT_ANNOTATED_CDS"/>
    <property type="molecule type" value="Genomic_DNA"/>
</dbReference>
<name>T1EKR6_HELRO</name>
<evidence type="ECO:0000313" key="2">
    <source>
        <dbReference type="EnsemblMetazoa" id="HelroP152402"/>
    </source>
</evidence>